<accession>A4V781</accession>
<protein>
    <submittedName>
        <fullName evidence="1">Uncharacterized protein</fullName>
    </submittedName>
</protein>
<gene>
    <name evidence="1" type="ordered locus">pQBR0360</name>
</gene>
<reference evidence="1 2" key="1">
    <citation type="journal article" date="2007" name="ISME J.">
        <title>Sequence-based analysis of pQBR103; a representative of a unique, transfer-proficient mega plasmid resident in the microbial community of sugar beet.</title>
        <authorList>
            <person name="Tett A."/>
            <person name="Spiers A.J."/>
            <person name="Crossman L.C."/>
            <person name="Ager D."/>
            <person name="Ciric L."/>
            <person name="Dow J.M."/>
            <person name="Fry J.C."/>
            <person name="Harris D."/>
            <person name="Lilley A."/>
            <person name="Oliver A."/>
            <person name="Parkhill J."/>
            <person name="Quail M.A."/>
            <person name="Rainey P.B."/>
            <person name="Saunders N.J."/>
            <person name="Seeger K."/>
            <person name="Snyder L.A.S."/>
            <person name="Squares R."/>
            <person name="Thomas C.M."/>
            <person name="Turner S.L."/>
            <person name="Zhang X.-X."/>
            <person name="Field D."/>
            <person name="Bailey M.J."/>
        </authorList>
    </citation>
    <scope>NUCLEOTIDE SEQUENCE [LARGE SCALE GENOMIC DNA]</scope>
    <source>
        <strain evidence="1 2">SBW25</strain>
    </source>
</reference>
<dbReference type="EMBL" id="AM235768">
    <property type="protein sequence ID" value="CAM96392.1"/>
    <property type="molecule type" value="Genomic_DNA"/>
</dbReference>
<organism evidence="1 2">
    <name type="scientific">Pseudomonas fluorescens (strain SBW25)</name>
    <dbReference type="NCBI Taxonomy" id="216595"/>
    <lineage>
        <taxon>Bacteria</taxon>
        <taxon>Pseudomonadati</taxon>
        <taxon>Pseudomonadota</taxon>
        <taxon>Gammaproteobacteria</taxon>
        <taxon>Pseudomonadales</taxon>
        <taxon>Pseudomonadaceae</taxon>
        <taxon>Pseudomonas</taxon>
    </lineage>
</organism>
<evidence type="ECO:0000313" key="2">
    <source>
        <dbReference type="Proteomes" id="UP000002332"/>
    </source>
</evidence>
<geneLocation type="plasmid" evidence="1 2">
    <name>pQBR103</name>
</geneLocation>
<name>A4V781_PSEFS</name>
<evidence type="ECO:0000313" key="1">
    <source>
        <dbReference type="EMBL" id="CAM96392.1"/>
    </source>
</evidence>
<dbReference type="AlphaFoldDB" id="A4V781"/>
<keyword evidence="1" id="KW-0614">Plasmid</keyword>
<dbReference type="Proteomes" id="UP000002332">
    <property type="component" value="Plasmid pQBR103"/>
</dbReference>
<proteinExistence type="predicted"/>
<sequence>MCLINLEAFPMHNRLNHSEIHIVREAAVMAVFSLYGYLGAGVRLIRALEALAGSKNYVASPFNERMDIFQVSIFEKSPDALLRLQVVHSPDHNSVHQLASLPADTPGYWTAVLEATALNGPFSLVSLTIEGQDMNLNTQSTLSNSSAQ</sequence>